<proteinExistence type="predicted"/>
<dbReference type="Pfam" id="PF00534">
    <property type="entry name" value="Glycos_transf_1"/>
    <property type="match status" value="1"/>
</dbReference>
<protein>
    <submittedName>
        <fullName evidence="3">N-acetyl-alpha-D-glucosaminyl L-malate synthase</fullName>
        <ecNumber evidence="3">2.4.1.-</ecNumber>
    </submittedName>
</protein>
<keyword evidence="4" id="KW-1185">Reference proteome</keyword>
<comment type="caution">
    <text evidence="3">The sequence shown here is derived from an EMBL/GenBank/DDBJ whole genome shotgun (WGS) entry which is preliminary data.</text>
</comment>
<name>A0A916NK87_9BACL</name>
<accession>A0A916NK87</accession>
<dbReference type="InterPro" id="IPR028098">
    <property type="entry name" value="Glyco_trans_4-like_N"/>
</dbReference>
<dbReference type="GO" id="GO:0016757">
    <property type="term" value="F:glycosyltransferase activity"/>
    <property type="evidence" value="ECO:0007669"/>
    <property type="project" value="UniProtKB-KW"/>
</dbReference>
<dbReference type="PANTHER" id="PTHR45947">
    <property type="entry name" value="SULFOQUINOVOSYL TRANSFERASE SQD2"/>
    <property type="match status" value="1"/>
</dbReference>
<keyword evidence="3" id="KW-0328">Glycosyltransferase</keyword>
<dbReference type="PANTHER" id="PTHR45947:SF3">
    <property type="entry name" value="SULFOQUINOVOSYL TRANSFERASE SQD2"/>
    <property type="match status" value="1"/>
</dbReference>
<evidence type="ECO:0000313" key="4">
    <source>
        <dbReference type="Proteomes" id="UP000693672"/>
    </source>
</evidence>
<feature type="domain" description="Glycosyltransferase subfamily 4-like N-terminal" evidence="2">
    <location>
        <begin position="44"/>
        <end position="159"/>
    </location>
</feature>
<evidence type="ECO:0000259" key="1">
    <source>
        <dbReference type="Pfam" id="PF00534"/>
    </source>
</evidence>
<dbReference type="AlphaFoldDB" id="A0A916NK87"/>
<feature type="domain" description="Glycosyl transferase family 1" evidence="1">
    <location>
        <begin position="164"/>
        <end position="334"/>
    </location>
</feature>
<dbReference type="EC" id="2.4.1.-" evidence="3"/>
<dbReference type="InterPro" id="IPR001296">
    <property type="entry name" value="Glyco_trans_1"/>
</dbReference>
<dbReference type="InterPro" id="IPR050194">
    <property type="entry name" value="Glycosyltransferase_grp1"/>
</dbReference>
<dbReference type="Pfam" id="PF13439">
    <property type="entry name" value="Glyco_transf_4"/>
    <property type="match status" value="1"/>
</dbReference>
<sequence>MSKRKRVVAHVKNTYLNPTETFIYERIKHIKHFKGYVLADKVKYRSRFPFRRIYKLRKISNLPSFMKRKKTSVIHAYFGTSAIRILPYKRKTKIPMITSFHGKDVSSKLRKKSYRRKLRAVFKHSSFVLVVSSRMKRKVAALRCPRRKIRVIRTGIDLRKFPFKLRKTPKRKASIKFLSIGRLVPKKGMDVLVKAFAKVHRRYSKARLSIVGEGPLRSKLKRSIRKHGLSSSVRLLGKVSHGRVRKLLRKAHIFVLASKTAKDGDQEGIPNSLVEAMASGLPVVSTNHSGIPELVRHNKTGFVARQGSVKDLARKMKRMLKKRNQWRRMTRAARAYVAREHNIKKQVHKVERLYRKAIKRR</sequence>
<evidence type="ECO:0000313" key="3">
    <source>
        <dbReference type="EMBL" id="CAG7638942.1"/>
    </source>
</evidence>
<keyword evidence="3" id="KW-0808">Transferase</keyword>
<gene>
    <name evidence="3" type="primary">bshA_4</name>
    <name evidence="3" type="ORF">PAESOLCIP111_03993</name>
</gene>
<reference evidence="3" key="1">
    <citation type="submission" date="2021-06" db="EMBL/GenBank/DDBJ databases">
        <authorList>
            <person name="Criscuolo A."/>
        </authorList>
    </citation>
    <scope>NUCLEOTIDE SEQUENCE</scope>
    <source>
        <strain evidence="3">CIP111600</strain>
    </source>
</reference>
<organism evidence="3 4">
    <name type="scientific">Paenibacillus solanacearum</name>
    <dbReference type="NCBI Taxonomy" id="2048548"/>
    <lineage>
        <taxon>Bacteria</taxon>
        <taxon>Bacillati</taxon>
        <taxon>Bacillota</taxon>
        <taxon>Bacilli</taxon>
        <taxon>Bacillales</taxon>
        <taxon>Paenibacillaceae</taxon>
        <taxon>Paenibacillus</taxon>
    </lineage>
</organism>
<dbReference type="RefSeq" id="WP_218093726.1">
    <property type="nucleotide sequence ID" value="NZ_CAJVAS010000019.1"/>
</dbReference>
<evidence type="ECO:0000259" key="2">
    <source>
        <dbReference type="Pfam" id="PF13439"/>
    </source>
</evidence>
<dbReference type="EMBL" id="CAJVAS010000019">
    <property type="protein sequence ID" value="CAG7638942.1"/>
    <property type="molecule type" value="Genomic_DNA"/>
</dbReference>
<dbReference type="Proteomes" id="UP000693672">
    <property type="component" value="Unassembled WGS sequence"/>
</dbReference>